<evidence type="ECO:0000313" key="1">
    <source>
        <dbReference type="EMBL" id="GIF82020.1"/>
    </source>
</evidence>
<comment type="caution">
    <text evidence="1">The sequence shown here is derived from an EMBL/GenBank/DDBJ whole genome shotgun (WGS) entry which is preliminary data.</text>
</comment>
<gene>
    <name evidence="1" type="ORF">Cba03nite_33690</name>
</gene>
<sequence>MHVRRFEVVANHDVWDVLDADHVVGIHRRKPEAVRQAVAAARASAPARLAVVAADGHIENITDFDADGAATAEPTFRGRAPDR</sequence>
<protein>
    <recommendedName>
        <fullName evidence="3">DUF2188 domain-containing protein</fullName>
    </recommendedName>
</protein>
<name>A0A8J3JN94_9ACTN</name>
<evidence type="ECO:0000313" key="2">
    <source>
        <dbReference type="Proteomes" id="UP000601223"/>
    </source>
</evidence>
<dbReference type="EMBL" id="BONF01000017">
    <property type="protein sequence ID" value="GIF82020.1"/>
    <property type="molecule type" value="Genomic_DNA"/>
</dbReference>
<proteinExistence type="predicted"/>
<organism evidence="1 2">
    <name type="scientific">Catellatospora bangladeshensis</name>
    <dbReference type="NCBI Taxonomy" id="310355"/>
    <lineage>
        <taxon>Bacteria</taxon>
        <taxon>Bacillati</taxon>
        <taxon>Actinomycetota</taxon>
        <taxon>Actinomycetes</taxon>
        <taxon>Micromonosporales</taxon>
        <taxon>Micromonosporaceae</taxon>
        <taxon>Catellatospora</taxon>
    </lineage>
</organism>
<keyword evidence="2" id="KW-1185">Reference proteome</keyword>
<evidence type="ECO:0008006" key="3">
    <source>
        <dbReference type="Google" id="ProtNLM"/>
    </source>
</evidence>
<dbReference type="Proteomes" id="UP000601223">
    <property type="component" value="Unassembled WGS sequence"/>
</dbReference>
<reference evidence="1 2" key="1">
    <citation type="submission" date="2021-01" db="EMBL/GenBank/DDBJ databases">
        <title>Whole genome shotgun sequence of Catellatospora bangladeshensis NBRC 107357.</title>
        <authorList>
            <person name="Komaki H."/>
            <person name="Tamura T."/>
        </authorList>
    </citation>
    <scope>NUCLEOTIDE SEQUENCE [LARGE SCALE GENOMIC DNA]</scope>
    <source>
        <strain evidence="1 2">NBRC 107357</strain>
    </source>
</reference>
<accession>A0A8J3JN94</accession>
<dbReference type="AlphaFoldDB" id="A0A8J3JN94"/>